<feature type="domain" description="GST C-terminal" evidence="4">
    <location>
        <begin position="86"/>
        <end position="210"/>
    </location>
</feature>
<dbReference type="Pfam" id="PF13409">
    <property type="entry name" value="GST_N_2"/>
    <property type="match status" value="1"/>
</dbReference>
<proteinExistence type="inferred from homology"/>
<dbReference type="SUPFAM" id="SSF47616">
    <property type="entry name" value="GST C-terminal domain-like"/>
    <property type="match status" value="1"/>
</dbReference>
<dbReference type="InterPro" id="IPR036249">
    <property type="entry name" value="Thioredoxin-like_sf"/>
</dbReference>
<dbReference type="RefSeq" id="WP_092680081.1">
    <property type="nucleotide sequence ID" value="NZ_FNMZ01000001.1"/>
</dbReference>
<dbReference type="PROSITE" id="PS50405">
    <property type="entry name" value="GST_CTER"/>
    <property type="match status" value="1"/>
</dbReference>
<evidence type="ECO:0000313" key="5">
    <source>
        <dbReference type="EMBL" id="SDW47469.1"/>
    </source>
</evidence>
<dbReference type="SFLD" id="SFLDS00019">
    <property type="entry name" value="Glutathione_Transferase_(cytos"/>
    <property type="match status" value="1"/>
</dbReference>
<dbReference type="AlphaFoldDB" id="A0A1H2TVT2"/>
<reference evidence="5 6" key="1">
    <citation type="submission" date="2016-10" db="EMBL/GenBank/DDBJ databases">
        <authorList>
            <person name="de Groot N.N."/>
        </authorList>
    </citation>
    <scope>NUCLEOTIDE SEQUENCE [LARGE SCALE GENOMIC DNA]</scope>
    <source>
        <strain evidence="5 6">DSM 17890</strain>
    </source>
</reference>
<evidence type="ECO:0000259" key="3">
    <source>
        <dbReference type="PROSITE" id="PS50404"/>
    </source>
</evidence>
<dbReference type="InterPro" id="IPR040079">
    <property type="entry name" value="Glutathione_S-Trfase"/>
</dbReference>
<evidence type="ECO:0000256" key="2">
    <source>
        <dbReference type="ARBA" id="ARBA00022679"/>
    </source>
</evidence>
<evidence type="ECO:0000256" key="1">
    <source>
        <dbReference type="ARBA" id="ARBA00007409"/>
    </source>
</evidence>
<keyword evidence="2 5" id="KW-0808">Transferase</keyword>
<dbReference type="Gene3D" id="3.40.30.10">
    <property type="entry name" value="Glutaredoxin"/>
    <property type="match status" value="1"/>
</dbReference>
<dbReference type="InterPro" id="IPR004046">
    <property type="entry name" value="GST_C"/>
</dbReference>
<dbReference type="SUPFAM" id="SSF52833">
    <property type="entry name" value="Thioredoxin-like"/>
    <property type="match status" value="1"/>
</dbReference>
<dbReference type="CDD" id="cd03047">
    <property type="entry name" value="GST_N_2"/>
    <property type="match status" value="1"/>
</dbReference>
<dbReference type="Proteomes" id="UP000199118">
    <property type="component" value="Unassembled WGS sequence"/>
</dbReference>
<dbReference type="GO" id="GO:0016740">
    <property type="term" value="F:transferase activity"/>
    <property type="evidence" value="ECO:0007669"/>
    <property type="project" value="UniProtKB-KW"/>
</dbReference>
<keyword evidence="6" id="KW-1185">Reference proteome</keyword>
<dbReference type="SFLD" id="SFLDG00358">
    <property type="entry name" value="Main_(cytGST)"/>
    <property type="match status" value="1"/>
</dbReference>
<feature type="domain" description="GST N-terminal" evidence="3">
    <location>
        <begin position="1"/>
        <end position="81"/>
    </location>
</feature>
<organism evidence="5 6">
    <name type="scientific">Albimonas donghaensis</name>
    <dbReference type="NCBI Taxonomy" id="356660"/>
    <lineage>
        <taxon>Bacteria</taxon>
        <taxon>Pseudomonadati</taxon>
        <taxon>Pseudomonadota</taxon>
        <taxon>Alphaproteobacteria</taxon>
        <taxon>Rhodobacterales</taxon>
        <taxon>Paracoccaceae</taxon>
        <taxon>Albimonas</taxon>
    </lineage>
</organism>
<evidence type="ECO:0000313" key="6">
    <source>
        <dbReference type="Proteomes" id="UP000199118"/>
    </source>
</evidence>
<dbReference type="OrthoDB" id="9810080at2"/>
<dbReference type="EMBL" id="FNMZ01000001">
    <property type="protein sequence ID" value="SDW47469.1"/>
    <property type="molecule type" value="Genomic_DNA"/>
</dbReference>
<accession>A0A1H2TVT2</accession>
<dbReference type="PROSITE" id="PS50404">
    <property type="entry name" value="GST_NTER"/>
    <property type="match status" value="1"/>
</dbReference>
<dbReference type="Gene3D" id="1.20.1050.10">
    <property type="match status" value="1"/>
</dbReference>
<dbReference type="PANTHER" id="PTHR44051">
    <property type="entry name" value="GLUTATHIONE S-TRANSFERASE-RELATED"/>
    <property type="match status" value="1"/>
</dbReference>
<protein>
    <submittedName>
        <fullName evidence="5">Glutathione S-transferase</fullName>
    </submittedName>
</protein>
<name>A0A1H2TVT2_9RHOB</name>
<comment type="similarity">
    <text evidence="1">Belongs to the GST superfamily.</text>
</comment>
<dbReference type="InterPro" id="IPR036282">
    <property type="entry name" value="Glutathione-S-Trfase_C_sf"/>
</dbReference>
<dbReference type="PANTHER" id="PTHR44051:SF19">
    <property type="entry name" value="DISULFIDE-BOND OXIDOREDUCTASE YFCG"/>
    <property type="match status" value="1"/>
</dbReference>
<gene>
    <name evidence="5" type="ORF">SAMN05444336_1011120</name>
</gene>
<dbReference type="InterPro" id="IPR010987">
    <property type="entry name" value="Glutathione-S-Trfase_C-like"/>
</dbReference>
<evidence type="ECO:0000259" key="4">
    <source>
        <dbReference type="PROSITE" id="PS50405"/>
    </source>
</evidence>
<dbReference type="InterPro" id="IPR004045">
    <property type="entry name" value="Glutathione_S-Trfase_N"/>
</dbReference>
<dbReference type="Pfam" id="PF00043">
    <property type="entry name" value="GST_C"/>
    <property type="match status" value="1"/>
</dbReference>
<dbReference type="STRING" id="356660.SAMN05444336_1011120"/>
<dbReference type="SFLD" id="SFLDG01150">
    <property type="entry name" value="Main.1:_Beta-like"/>
    <property type="match status" value="1"/>
</dbReference>
<sequence length="210" mass="23245">MIIVHGRATSTNVQNVMWCAAELGLDVDRRDVGGAFGGTDTPEYRAMNPNGVIPTVEIDGTVLWESAAIVRCLAAMHGDETFWPRDPLTRARLDKWAEWGRATLAPRMQPFFLQLIFARPENRNQAVIDAARPPLKAALGILDAHLAGSQWIGEDFSFADILPGVLMYRAHELGLAGDDHPNVSRWYRDLAARPAYATHAMVPFDSLRPT</sequence>
<dbReference type="FunFam" id="3.40.30.10:FF:000039">
    <property type="entry name" value="Glutathione S-transferase domain"/>
    <property type="match status" value="1"/>
</dbReference>